<keyword evidence="1" id="KW-0472">Membrane</keyword>
<gene>
    <name evidence="2" type="ORF">COO91_01265</name>
</gene>
<dbReference type="Pfam" id="PF06695">
    <property type="entry name" value="Sm_multidrug_ex"/>
    <property type="match status" value="1"/>
</dbReference>
<evidence type="ECO:0000256" key="1">
    <source>
        <dbReference type="SAM" id="Phobius"/>
    </source>
</evidence>
<accession>A0A2K8SIY1</accession>
<protein>
    <submittedName>
        <fullName evidence="2">Putative membrane protein</fullName>
    </submittedName>
</protein>
<dbReference type="Proteomes" id="UP000232003">
    <property type="component" value="Chromosome"/>
</dbReference>
<evidence type="ECO:0000313" key="3">
    <source>
        <dbReference type="Proteomes" id="UP000232003"/>
    </source>
</evidence>
<dbReference type="RefSeq" id="WP_100897624.1">
    <property type="nucleotide sequence ID" value="NZ_CAWNNC010000001.1"/>
</dbReference>
<name>A0A2K8SIY1_9NOSO</name>
<evidence type="ECO:0000313" key="2">
    <source>
        <dbReference type="EMBL" id="AUB35387.1"/>
    </source>
</evidence>
<keyword evidence="1" id="KW-0812">Transmembrane</keyword>
<organism evidence="2 3">
    <name type="scientific">Nostoc flagelliforme CCNUN1</name>
    <dbReference type="NCBI Taxonomy" id="2038116"/>
    <lineage>
        <taxon>Bacteria</taxon>
        <taxon>Bacillati</taxon>
        <taxon>Cyanobacteriota</taxon>
        <taxon>Cyanophyceae</taxon>
        <taxon>Nostocales</taxon>
        <taxon>Nostocaceae</taxon>
        <taxon>Nostoc</taxon>
    </lineage>
</organism>
<proteinExistence type="predicted"/>
<feature type="transmembrane region" description="Helical" evidence="1">
    <location>
        <begin position="9"/>
        <end position="30"/>
    </location>
</feature>
<dbReference type="EMBL" id="CP024785">
    <property type="protein sequence ID" value="AUB35387.1"/>
    <property type="molecule type" value="Genomic_DNA"/>
</dbReference>
<keyword evidence="3" id="KW-1185">Reference proteome</keyword>
<dbReference type="AlphaFoldDB" id="A0A2K8SIY1"/>
<feature type="transmembrane region" description="Helical" evidence="1">
    <location>
        <begin position="36"/>
        <end position="58"/>
    </location>
</feature>
<dbReference type="InterPro" id="IPR009577">
    <property type="entry name" value="Sm_multidrug_ex"/>
</dbReference>
<dbReference type="KEGG" id="nfl:COO91_01265"/>
<keyword evidence="1" id="KW-1133">Transmembrane helix</keyword>
<feature type="transmembrane region" description="Helical" evidence="1">
    <location>
        <begin position="117"/>
        <end position="137"/>
    </location>
</feature>
<dbReference type="OrthoDB" id="2111451at2"/>
<sequence length="147" mass="16484">MVEYISKAFLVGLIAFLPILEIYTAVPTGIGMGLDYFSTVVFSVIGNYAPVLLLNVGYERLNRIPKVQEWFAKLSSERLKNWIDRYGIGFIVLGVPLIGVWPLTITMKLFRMNSGLFLIYSFISVVLYSVAIAAIVHTGSHWLHIGK</sequence>
<feature type="transmembrane region" description="Helical" evidence="1">
    <location>
        <begin position="86"/>
        <end position="105"/>
    </location>
</feature>
<reference evidence="2 3" key="1">
    <citation type="submission" date="2017-11" db="EMBL/GenBank/DDBJ databases">
        <title>Complete genome of a free-living desiccation-tolerant cyanobacterium and its photosynthetic adaptation to extreme terrestrial habitat.</title>
        <authorList>
            <person name="Shang J."/>
        </authorList>
    </citation>
    <scope>NUCLEOTIDE SEQUENCE [LARGE SCALE GENOMIC DNA]</scope>
    <source>
        <strain evidence="2 3">CCNUN1</strain>
    </source>
</reference>